<evidence type="ECO:0000313" key="1">
    <source>
        <dbReference type="EMBL" id="GAA4495637.1"/>
    </source>
</evidence>
<evidence type="ECO:0008006" key="3">
    <source>
        <dbReference type="Google" id="ProtNLM"/>
    </source>
</evidence>
<comment type="caution">
    <text evidence="1">The sequence shown here is derived from an EMBL/GenBank/DDBJ whole genome shotgun (WGS) entry which is preliminary data.</text>
</comment>
<keyword evidence="2" id="KW-1185">Reference proteome</keyword>
<evidence type="ECO:0000313" key="2">
    <source>
        <dbReference type="Proteomes" id="UP001501243"/>
    </source>
</evidence>
<protein>
    <recommendedName>
        <fullName evidence="3">Carboxypeptidase regulatory-like domain-containing protein</fullName>
    </recommendedName>
</protein>
<proteinExistence type="predicted"/>
<sequence length="166" mass="17668">MDGAAVVYLTATYCKKMSKTLLAVFVILGIVSEAQAQRWAPSIDSTACGKISAVTTSYFDTIATYVEGRVIDGATKKPISKAVIHVAYYDCHSIALKTKEVVCDEKGIFKLGWVGCASARLLTVEALGFCTMQTGRVTMGGLSEVIAELLPLAVTNEGGLPPKNKK</sequence>
<name>A0ABP8PZI9_9BACT</name>
<organism evidence="1 2">
    <name type="scientific">Hymenobacter ginsengisoli</name>
    <dbReference type="NCBI Taxonomy" id="1051626"/>
    <lineage>
        <taxon>Bacteria</taxon>
        <taxon>Pseudomonadati</taxon>
        <taxon>Bacteroidota</taxon>
        <taxon>Cytophagia</taxon>
        <taxon>Cytophagales</taxon>
        <taxon>Hymenobacteraceae</taxon>
        <taxon>Hymenobacter</taxon>
    </lineage>
</organism>
<gene>
    <name evidence="1" type="ORF">GCM10023172_07660</name>
</gene>
<dbReference type="Proteomes" id="UP001501243">
    <property type="component" value="Unassembled WGS sequence"/>
</dbReference>
<dbReference type="EMBL" id="BAABGQ010000004">
    <property type="protein sequence ID" value="GAA4495637.1"/>
    <property type="molecule type" value="Genomic_DNA"/>
</dbReference>
<reference evidence="2" key="1">
    <citation type="journal article" date="2019" name="Int. J. Syst. Evol. Microbiol.">
        <title>The Global Catalogue of Microorganisms (GCM) 10K type strain sequencing project: providing services to taxonomists for standard genome sequencing and annotation.</title>
        <authorList>
            <consortium name="The Broad Institute Genomics Platform"/>
            <consortium name="The Broad Institute Genome Sequencing Center for Infectious Disease"/>
            <person name="Wu L."/>
            <person name="Ma J."/>
        </authorList>
    </citation>
    <scope>NUCLEOTIDE SEQUENCE [LARGE SCALE GENOMIC DNA]</scope>
    <source>
        <strain evidence="2">JCM 17841</strain>
    </source>
</reference>
<accession>A0ABP8PZI9</accession>